<evidence type="ECO:0000256" key="1">
    <source>
        <dbReference type="ARBA" id="ARBA00022801"/>
    </source>
</evidence>
<protein>
    <submittedName>
        <fullName evidence="4">Stage II sporulation protein E</fullName>
    </submittedName>
</protein>
<dbReference type="AlphaFoldDB" id="A0A561ETE5"/>
<keyword evidence="1" id="KW-0378">Hydrolase</keyword>
<gene>
    <name evidence="4" type="ORF">FB465_3982</name>
</gene>
<keyword evidence="2" id="KW-0472">Membrane</keyword>
<dbReference type="SUPFAM" id="SSF81606">
    <property type="entry name" value="PP2C-like"/>
    <property type="match status" value="1"/>
</dbReference>
<comment type="caution">
    <text evidence="4">The sequence shown here is derived from an EMBL/GenBank/DDBJ whole genome shotgun (WGS) entry which is preliminary data.</text>
</comment>
<dbReference type="InterPro" id="IPR001932">
    <property type="entry name" value="PPM-type_phosphatase-like_dom"/>
</dbReference>
<sequence length="377" mass="39688">MPAVTTVARRLGGRLRRGRAGRWVSRLLDGDPAAERTALGLLITLTVLLDCLSIAFPTACPPSALALPLILAGFVLHTGLQLILLAPVTLGLVADALYRRPYGLTPGSATVVAAAAAIVLLTSRYRSRLGLRGTRGDSMLLELSERTRALGRLPDGLLDWRLHRAVAPAGGTFFSGDFLLASHRPDRDLLEVVLVDVSGKGSRAAARSMHLSGAFAMLLGSVQPESFLPKANEYLARLGWDEEFATAVHLALHPSSGRFRIFNAGHPPAAHYRRAEGGDWQLREESGAALGVLSGAAYPAATGQLALGDSLLLYSDGLVEVPGEDIDKGIGRLLAAATPLLRYGGAADPAAELLGTVGRNISDDRTLVVVRRLGAGA</sequence>
<feature type="transmembrane region" description="Helical" evidence="2">
    <location>
        <begin position="38"/>
        <end position="57"/>
    </location>
</feature>
<reference evidence="4 5" key="1">
    <citation type="submission" date="2019-06" db="EMBL/GenBank/DDBJ databases">
        <title>Sequencing the genomes of 1000 actinobacteria strains.</title>
        <authorList>
            <person name="Klenk H.-P."/>
        </authorList>
    </citation>
    <scope>NUCLEOTIDE SEQUENCE [LARGE SCALE GENOMIC DNA]</scope>
    <source>
        <strain evidence="4 5">DSM 41649</strain>
    </source>
</reference>
<dbReference type="Pfam" id="PF07228">
    <property type="entry name" value="SpoIIE"/>
    <property type="match status" value="1"/>
</dbReference>
<keyword evidence="2" id="KW-1133">Transmembrane helix</keyword>
<dbReference type="InterPro" id="IPR052016">
    <property type="entry name" value="Bact_Sigma-Reg"/>
</dbReference>
<accession>A0A561ETE5</accession>
<dbReference type="PANTHER" id="PTHR43156:SF2">
    <property type="entry name" value="STAGE II SPORULATION PROTEIN E"/>
    <property type="match status" value="1"/>
</dbReference>
<evidence type="ECO:0000313" key="5">
    <source>
        <dbReference type="Proteomes" id="UP000318416"/>
    </source>
</evidence>
<dbReference type="EMBL" id="VIVR01000001">
    <property type="protein sequence ID" value="TWE18886.1"/>
    <property type="molecule type" value="Genomic_DNA"/>
</dbReference>
<dbReference type="GO" id="GO:0016791">
    <property type="term" value="F:phosphatase activity"/>
    <property type="evidence" value="ECO:0007669"/>
    <property type="project" value="TreeGrafter"/>
</dbReference>
<evidence type="ECO:0000259" key="3">
    <source>
        <dbReference type="SMART" id="SM00331"/>
    </source>
</evidence>
<dbReference type="InterPro" id="IPR036457">
    <property type="entry name" value="PPM-type-like_dom_sf"/>
</dbReference>
<feature type="domain" description="PPM-type phosphatase" evidence="3">
    <location>
        <begin position="159"/>
        <end position="372"/>
    </location>
</feature>
<evidence type="ECO:0000313" key="4">
    <source>
        <dbReference type="EMBL" id="TWE18886.1"/>
    </source>
</evidence>
<dbReference type="SMART" id="SM00331">
    <property type="entry name" value="PP2C_SIG"/>
    <property type="match status" value="1"/>
</dbReference>
<dbReference type="Proteomes" id="UP000318416">
    <property type="component" value="Unassembled WGS sequence"/>
</dbReference>
<dbReference type="RefSeq" id="WP_145792358.1">
    <property type="nucleotide sequence ID" value="NZ_BAAABR010000031.1"/>
</dbReference>
<feature type="transmembrane region" description="Helical" evidence="2">
    <location>
        <begin position="69"/>
        <end position="90"/>
    </location>
</feature>
<organism evidence="4 5">
    <name type="scientific">Kitasatospora atroaurantiaca</name>
    <dbReference type="NCBI Taxonomy" id="285545"/>
    <lineage>
        <taxon>Bacteria</taxon>
        <taxon>Bacillati</taxon>
        <taxon>Actinomycetota</taxon>
        <taxon>Actinomycetes</taxon>
        <taxon>Kitasatosporales</taxon>
        <taxon>Streptomycetaceae</taxon>
        <taxon>Kitasatospora</taxon>
    </lineage>
</organism>
<proteinExistence type="predicted"/>
<keyword evidence="2" id="KW-0812">Transmembrane</keyword>
<keyword evidence="5" id="KW-1185">Reference proteome</keyword>
<dbReference type="Gene3D" id="3.60.40.10">
    <property type="entry name" value="PPM-type phosphatase domain"/>
    <property type="match status" value="1"/>
</dbReference>
<feature type="transmembrane region" description="Helical" evidence="2">
    <location>
        <begin position="102"/>
        <end position="122"/>
    </location>
</feature>
<dbReference type="OrthoDB" id="4095452at2"/>
<dbReference type="PANTHER" id="PTHR43156">
    <property type="entry name" value="STAGE II SPORULATION PROTEIN E-RELATED"/>
    <property type="match status" value="1"/>
</dbReference>
<name>A0A561ETE5_9ACTN</name>
<evidence type="ECO:0000256" key="2">
    <source>
        <dbReference type="SAM" id="Phobius"/>
    </source>
</evidence>